<dbReference type="OrthoDB" id="2084915at2"/>
<keyword evidence="1" id="KW-1133">Transmembrane helix</keyword>
<dbReference type="AlphaFoldDB" id="A0A174P5Y0"/>
<evidence type="ECO:0000313" key="3">
    <source>
        <dbReference type="Proteomes" id="UP000095564"/>
    </source>
</evidence>
<dbReference type="RefSeq" id="WP_055160135.1">
    <property type="nucleotide sequence ID" value="NZ_CZAU01000014.1"/>
</dbReference>
<evidence type="ECO:0000313" key="2">
    <source>
        <dbReference type="EMBL" id="CUP54911.1"/>
    </source>
</evidence>
<dbReference type="Proteomes" id="UP000095564">
    <property type="component" value="Unassembled WGS sequence"/>
</dbReference>
<organism evidence="2 3">
    <name type="scientific">Anaerostipes hadrus</name>
    <dbReference type="NCBI Taxonomy" id="649756"/>
    <lineage>
        <taxon>Bacteria</taxon>
        <taxon>Bacillati</taxon>
        <taxon>Bacillota</taxon>
        <taxon>Clostridia</taxon>
        <taxon>Lachnospirales</taxon>
        <taxon>Lachnospiraceae</taxon>
        <taxon>Anaerostipes</taxon>
    </lineage>
</organism>
<evidence type="ECO:0000256" key="1">
    <source>
        <dbReference type="SAM" id="Phobius"/>
    </source>
</evidence>
<proteinExistence type="predicted"/>
<gene>
    <name evidence="2" type="ORF">ERS852520_01611</name>
</gene>
<keyword evidence="1" id="KW-0812">Transmembrane</keyword>
<feature type="transmembrane region" description="Helical" evidence="1">
    <location>
        <begin position="76"/>
        <end position="98"/>
    </location>
</feature>
<dbReference type="InterPro" id="IPR017259">
    <property type="entry name" value="UCP037672"/>
</dbReference>
<dbReference type="Pfam" id="PF12650">
    <property type="entry name" value="DUF3784"/>
    <property type="match status" value="1"/>
</dbReference>
<protein>
    <submittedName>
        <fullName evidence="2">Domain of uncharacterized function (DUF3784)</fullName>
    </submittedName>
</protein>
<feature type="transmembrane region" description="Helical" evidence="1">
    <location>
        <begin position="51"/>
        <end position="69"/>
    </location>
</feature>
<dbReference type="EMBL" id="CZAU01000014">
    <property type="protein sequence ID" value="CUP54911.1"/>
    <property type="molecule type" value="Genomic_DNA"/>
</dbReference>
<accession>A0A174P5Y0</accession>
<name>A0A174P5Y0_ANAHA</name>
<dbReference type="GeneID" id="96230137"/>
<reference evidence="2 3" key="1">
    <citation type="submission" date="2015-09" db="EMBL/GenBank/DDBJ databases">
        <authorList>
            <consortium name="Pathogen Informatics"/>
        </authorList>
    </citation>
    <scope>NUCLEOTIDE SEQUENCE [LARGE SCALE GENOMIC DNA]</scope>
    <source>
        <strain evidence="2 3">2789STDY5834908</strain>
    </source>
</reference>
<keyword evidence="1" id="KW-0472">Membrane</keyword>
<sequence length="104" mass="12235">MGKLIFFLITVLFISIATKLYKGQWSWFIPEYNMLPEDKKKEYNKNKLCRAYSYCMIICALATFLLLLNEFFPSNILFAISCGLFVISMFFLIFWMLINNGGKK</sequence>